<evidence type="ECO:0000256" key="11">
    <source>
        <dbReference type="ARBA" id="ARBA00048679"/>
    </source>
</evidence>
<dbReference type="SMART" id="SM00220">
    <property type="entry name" value="S_TKc"/>
    <property type="match status" value="2"/>
</dbReference>
<sequence>MDWLHSVIQRRQLLKMGKDVLHPSIAQTWMQAGYWDSGSEFPISDINSALFTHLIWAFANLNSSSYQLSISSYDERYFSVFTNTVKQKNPSITTLLSIGGGSANHSIILSMVSNSSHRKSFIDSSIKTARLYGFQGLDFCWLSANTSSDMSNMAVLFEEWRAAIDSEARNSSQSELILTAVVLFSRYSQSSTFPVDSLKRNLNWLHVMAYNFYTPKRENFTRAHAALYDPASTFNIDFGIESWISGGLPASMLVLGLPLYGYAWTLVDPKDNTIGAPASGPAISEHGGLTYKDITNYIQRYGANSAYNGTYVVNYCTVGATWIGFDDVEVVKIKVSYAKEKKLLGYFVWQVPYDDNWMLSQAASASANADIPQKKGRLLLITILIPIVVLLLSVGALAYHLLRVTRKREEMVHVAKNSKSKANQITAAVDFNRNVPNLMVYRFSDIEVATDRFSFENKLGEGGYGPVYKGVLSDGQEIAVKKLSRTSAQGFEEFKNEVMLTAKLQHVNLVQVLGFCVDREEHMLVYEYMPNKSLDYYLYDPIKRFMLDWRKRVDIIEGVTQGLLYLQEYSRLTIIHRDLKASNILLDEDMKPKISDFGMARIFTKDGVEANTNRIVGTYGYVPPEYVKKGLYSIKSDVYSFGVLLLQIAHELWREGKGMEFVDPLLEDTSTSYKLLRCMQIALLCVQESANDRPTMLEVSSMLRNETTPVATPKRPAFSTKSNEDDEQKKSHLQQEISSIDNSPITEVKAFIGLEKTVLRSFKGLFISREYSSNILLDAGLEANTSPIVGHRKYQIHSKQSYLTVDTRRFGNVPLEYYSLKSDMYAFEVLLLQVISGKRNAIVYGLDKVLSLLDFGGHTLIRGKGEEIQPVDQEAKDLITSIFILTLWRMTCLEFMDPSLDDRTSACKLIRCIQIAVLFVQENANDRPTMLDVSSMLKNENTQMATPKRPAFSTKCNDDEEKRSKWSLGESLGFACENSLIEFVPQFQSLFSSKDYGLHSSSNLIDQKGYAINNNKTFLLQINSSNEQPFSNFTNILKLKNPSITTLLSILVGKSESTTFSLMINHTSNRKSFIESSVKTARLYGFHGLDLFGVVPRNITNMTSLGNFLDEWRAEVASESRNSGKTQLLLTMLAQSMPIVNSVSYPIDSTKKNLDWVNIIAYDYYVPTVDSFTGVHAALYGPLSRTNTDDGIKEWLHRAFSADKLVLGLPYHGFAWTLVKSGDNDIGSPASGPAVTIDGSMGFKSIKSFIQNYGYGVESVYNSTYVVNFCKIGSIWINFDDVEAIKAKVSYAKAKGLLGYNAFQLSNDDNWVLSKAGKMKKAIDLGLSMFTAYGIGTSHRAKHQLLVIVLVIIAAAILLMWTIICYLQTKIFKSQGVLGTVKKSSSWIINKISAEGEHDNGAPYLQVFSFTSIKAATNNFSNENKLGEGGYGLVYKDKLPKGQEIAVKRLSKTSNQGLEEFKNEVTLTAQLQHVNLVRVVGICTETEEKMLIYAFMPNKSLDFYLYDPVKKYLLDWRRRILIIEGVTQGILCLQEYSNFTIIHHDIKASNILLDDDMNPKILDFGMARFFKKDELEANTSRIVGTYGYVPPEYVKKRIYSMKYDVCSFGVLLLQIVSGKRNSSLYGCSENLNLLEYSYELWKQGRGAEFFDASLDDSSLSCKLIRCMQVALLCVQENPADRPSMVEVFRLLKNETTAAISTPKQPAFSVTRDEEEESKDIGKKKVFSVNDATMTQVVPR</sequence>
<dbReference type="FunFam" id="3.30.200.20:FF:000951">
    <property type="entry name" value="Uncharacterized protein"/>
    <property type="match status" value="1"/>
</dbReference>
<keyword evidence="13" id="KW-1133">Transmembrane helix</keyword>
<dbReference type="PROSITE" id="PS00108">
    <property type="entry name" value="PROTEIN_KINASE_ST"/>
    <property type="match status" value="2"/>
</dbReference>
<dbReference type="EC" id="2.7.11.1" evidence="1"/>
<feature type="domain" description="GH18" evidence="15">
    <location>
        <begin position="977"/>
        <end position="1324"/>
    </location>
</feature>
<evidence type="ECO:0000256" key="13">
    <source>
        <dbReference type="SAM" id="Phobius"/>
    </source>
</evidence>
<evidence type="ECO:0000256" key="4">
    <source>
        <dbReference type="ARBA" id="ARBA00022729"/>
    </source>
</evidence>
<proteinExistence type="predicted"/>
<dbReference type="GO" id="GO:0008061">
    <property type="term" value="F:chitin binding"/>
    <property type="evidence" value="ECO:0007669"/>
    <property type="project" value="InterPro"/>
</dbReference>
<dbReference type="InterPro" id="IPR001245">
    <property type="entry name" value="Ser-Thr/Tyr_kinase_cat_dom"/>
</dbReference>
<dbReference type="InterPro" id="IPR011583">
    <property type="entry name" value="Chitinase_II/V-like_cat"/>
</dbReference>
<evidence type="ECO:0000256" key="2">
    <source>
        <dbReference type="ARBA" id="ARBA00022527"/>
    </source>
</evidence>
<keyword evidence="4" id="KW-0732">Signal</keyword>
<keyword evidence="3" id="KW-0808">Transferase</keyword>
<evidence type="ECO:0000256" key="3">
    <source>
        <dbReference type="ARBA" id="ARBA00022679"/>
    </source>
</evidence>
<dbReference type="SUPFAM" id="SSF51445">
    <property type="entry name" value="(Trans)glycosidases"/>
    <property type="match status" value="2"/>
</dbReference>
<dbReference type="Pfam" id="PF00069">
    <property type="entry name" value="Pkinase"/>
    <property type="match status" value="1"/>
</dbReference>
<keyword evidence="5" id="KW-0547">Nucleotide-binding</keyword>
<dbReference type="GO" id="GO:0005886">
    <property type="term" value="C:plasma membrane"/>
    <property type="evidence" value="ECO:0007669"/>
    <property type="project" value="TreeGrafter"/>
</dbReference>
<dbReference type="FunFam" id="1.10.510.10:FF:000060">
    <property type="entry name" value="G-type lectin S-receptor-like serine/threonine-protein kinase"/>
    <property type="match status" value="1"/>
</dbReference>
<evidence type="ECO:0000256" key="10">
    <source>
        <dbReference type="ARBA" id="ARBA00047899"/>
    </source>
</evidence>
<gene>
    <name evidence="17" type="primary">LOC111284454</name>
</gene>
<dbReference type="KEGG" id="dzi:111284454"/>
<dbReference type="FunFam" id="3.10.50.10:FF:000015">
    <property type="entry name" value="Chitotriosidase-1"/>
    <property type="match status" value="2"/>
</dbReference>
<dbReference type="InterPro" id="IPR008271">
    <property type="entry name" value="Ser/Thr_kinase_AS"/>
</dbReference>
<dbReference type="Pfam" id="PF07714">
    <property type="entry name" value="PK_Tyr_Ser-Thr"/>
    <property type="match status" value="1"/>
</dbReference>
<dbReference type="GO" id="GO:0005975">
    <property type="term" value="P:carbohydrate metabolic process"/>
    <property type="evidence" value="ECO:0007669"/>
    <property type="project" value="InterPro"/>
</dbReference>
<dbReference type="InterPro" id="IPR029070">
    <property type="entry name" value="Chitinase_insertion_sf"/>
</dbReference>
<feature type="region of interest" description="Disordered" evidence="12">
    <location>
        <begin position="1702"/>
        <end position="1721"/>
    </location>
</feature>
<dbReference type="PANTHER" id="PTHR27002">
    <property type="entry name" value="RECEPTOR-LIKE SERINE/THREONINE-PROTEIN KINASE SD1-8"/>
    <property type="match status" value="1"/>
</dbReference>
<feature type="domain" description="Protein kinase" evidence="14">
    <location>
        <begin position="453"/>
        <end position="718"/>
    </location>
</feature>
<dbReference type="RefSeq" id="XP_022728848.1">
    <property type="nucleotide sequence ID" value="XM_022873113.1"/>
</dbReference>
<dbReference type="Proteomes" id="UP000515121">
    <property type="component" value="Unplaced"/>
</dbReference>
<dbReference type="GO" id="GO:0004674">
    <property type="term" value="F:protein serine/threonine kinase activity"/>
    <property type="evidence" value="ECO:0007669"/>
    <property type="project" value="UniProtKB-KW"/>
</dbReference>
<keyword evidence="9" id="KW-0325">Glycoprotein</keyword>
<feature type="domain" description="Protein kinase" evidence="14">
    <location>
        <begin position="1420"/>
        <end position="1707"/>
    </location>
</feature>
<keyword evidence="16" id="KW-1185">Reference proteome</keyword>
<evidence type="ECO:0000313" key="16">
    <source>
        <dbReference type="Proteomes" id="UP000515121"/>
    </source>
</evidence>
<dbReference type="FunFam" id="3.30.200.20:FF:000195">
    <property type="entry name" value="G-type lectin S-receptor-like serine/threonine-protein kinase"/>
    <property type="match status" value="1"/>
</dbReference>
<accession>A0A6P5XKX1</accession>
<dbReference type="Pfam" id="PF00704">
    <property type="entry name" value="Glyco_hydro_18"/>
    <property type="match status" value="2"/>
</dbReference>
<dbReference type="Gene3D" id="1.10.510.10">
    <property type="entry name" value="Transferase(Phosphotransferase) domain 1"/>
    <property type="match status" value="3"/>
</dbReference>
<evidence type="ECO:0000256" key="5">
    <source>
        <dbReference type="ARBA" id="ARBA00022741"/>
    </source>
</evidence>
<feature type="region of interest" description="Disordered" evidence="12">
    <location>
        <begin position="705"/>
        <end position="736"/>
    </location>
</feature>
<dbReference type="SMART" id="SM00636">
    <property type="entry name" value="Glyco_18"/>
    <property type="match status" value="2"/>
</dbReference>
<dbReference type="OrthoDB" id="73875at2759"/>
<keyword evidence="13" id="KW-0812">Transmembrane</keyword>
<keyword evidence="2" id="KW-0723">Serine/threonine-protein kinase</keyword>
<feature type="transmembrane region" description="Helical" evidence="13">
    <location>
        <begin position="1345"/>
        <end position="1364"/>
    </location>
</feature>
<dbReference type="InterPro" id="IPR011009">
    <property type="entry name" value="Kinase-like_dom_sf"/>
</dbReference>
<keyword evidence="7" id="KW-0067">ATP-binding</keyword>
<protein>
    <recommendedName>
        <fullName evidence="1">non-specific serine/threonine protein kinase</fullName>
        <ecNumber evidence="1">2.7.11.1</ecNumber>
    </recommendedName>
</protein>
<keyword evidence="13" id="KW-0472">Membrane</keyword>
<dbReference type="GeneID" id="111284454"/>
<dbReference type="InterPro" id="IPR000719">
    <property type="entry name" value="Prot_kinase_dom"/>
</dbReference>
<reference evidence="17" key="1">
    <citation type="submission" date="2025-08" db="UniProtKB">
        <authorList>
            <consortium name="RefSeq"/>
        </authorList>
    </citation>
    <scope>IDENTIFICATION</scope>
    <source>
        <tissue evidence="17">Fruit stalk</tissue>
    </source>
</reference>
<dbReference type="GO" id="GO:0005524">
    <property type="term" value="F:ATP binding"/>
    <property type="evidence" value="ECO:0007669"/>
    <property type="project" value="UniProtKB-KW"/>
</dbReference>
<comment type="catalytic activity">
    <reaction evidence="11">
        <text>L-seryl-[protein] + ATP = O-phospho-L-seryl-[protein] + ADP + H(+)</text>
        <dbReference type="Rhea" id="RHEA:17989"/>
        <dbReference type="Rhea" id="RHEA-COMP:9863"/>
        <dbReference type="Rhea" id="RHEA-COMP:11604"/>
        <dbReference type="ChEBI" id="CHEBI:15378"/>
        <dbReference type="ChEBI" id="CHEBI:29999"/>
        <dbReference type="ChEBI" id="CHEBI:30616"/>
        <dbReference type="ChEBI" id="CHEBI:83421"/>
        <dbReference type="ChEBI" id="CHEBI:456216"/>
        <dbReference type="EC" id="2.7.11.1"/>
    </reaction>
</comment>
<evidence type="ECO:0000256" key="8">
    <source>
        <dbReference type="ARBA" id="ARBA00023157"/>
    </source>
</evidence>
<evidence type="ECO:0000256" key="9">
    <source>
        <dbReference type="ARBA" id="ARBA00023180"/>
    </source>
</evidence>
<feature type="transmembrane region" description="Helical" evidence="13">
    <location>
        <begin position="378"/>
        <end position="402"/>
    </location>
</feature>
<comment type="catalytic activity">
    <reaction evidence="10">
        <text>L-threonyl-[protein] + ATP = O-phospho-L-threonyl-[protein] + ADP + H(+)</text>
        <dbReference type="Rhea" id="RHEA:46608"/>
        <dbReference type="Rhea" id="RHEA-COMP:11060"/>
        <dbReference type="Rhea" id="RHEA-COMP:11605"/>
        <dbReference type="ChEBI" id="CHEBI:15378"/>
        <dbReference type="ChEBI" id="CHEBI:30013"/>
        <dbReference type="ChEBI" id="CHEBI:30616"/>
        <dbReference type="ChEBI" id="CHEBI:61977"/>
        <dbReference type="ChEBI" id="CHEBI:456216"/>
        <dbReference type="EC" id="2.7.11.1"/>
    </reaction>
</comment>
<dbReference type="Gene3D" id="3.20.20.80">
    <property type="entry name" value="Glycosidases"/>
    <property type="match status" value="2"/>
</dbReference>
<dbReference type="SUPFAM" id="SSF56112">
    <property type="entry name" value="Protein kinase-like (PK-like)"/>
    <property type="match status" value="3"/>
</dbReference>
<dbReference type="FunFam" id="1.10.510.10:FF:001964">
    <property type="entry name" value="Uncharacterized protein"/>
    <property type="match status" value="1"/>
</dbReference>
<dbReference type="PROSITE" id="PS51910">
    <property type="entry name" value="GH18_2"/>
    <property type="match status" value="2"/>
</dbReference>
<dbReference type="CDD" id="cd02879">
    <property type="entry name" value="GH18_plant_chitinase_class_V"/>
    <property type="match status" value="1"/>
</dbReference>
<dbReference type="SUPFAM" id="SSF54556">
    <property type="entry name" value="Chitinase insertion domain"/>
    <property type="match status" value="2"/>
</dbReference>
<evidence type="ECO:0000256" key="7">
    <source>
        <dbReference type="ARBA" id="ARBA00022840"/>
    </source>
</evidence>
<evidence type="ECO:0000259" key="15">
    <source>
        <dbReference type="PROSITE" id="PS51910"/>
    </source>
</evidence>
<dbReference type="PANTHER" id="PTHR27002:SF1077">
    <property type="entry name" value="CYSTEINE-RICH RECEPTOR-LIKE PROTEIN KINASE 4"/>
    <property type="match status" value="1"/>
</dbReference>
<feature type="domain" description="GH18" evidence="15">
    <location>
        <begin position="29"/>
        <end position="370"/>
    </location>
</feature>
<dbReference type="Gene3D" id="3.30.200.20">
    <property type="entry name" value="Phosphorylase Kinase, domain 1"/>
    <property type="match status" value="2"/>
</dbReference>
<dbReference type="InterPro" id="IPR001223">
    <property type="entry name" value="Glyco_hydro18_cat"/>
</dbReference>
<evidence type="ECO:0000313" key="17">
    <source>
        <dbReference type="RefSeq" id="XP_022728848.1"/>
    </source>
</evidence>
<dbReference type="PROSITE" id="PS50011">
    <property type="entry name" value="PROTEIN_KINASE_DOM"/>
    <property type="match status" value="2"/>
</dbReference>
<organism evidence="16 17">
    <name type="scientific">Durio zibethinus</name>
    <name type="common">Durian</name>
    <dbReference type="NCBI Taxonomy" id="66656"/>
    <lineage>
        <taxon>Eukaryota</taxon>
        <taxon>Viridiplantae</taxon>
        <taxon>Streptophyta</taxon>
        <taxon>Embryophyta</taxon>
        <taxon>Tracheophyta</taxon>
        <taxon>Spermatophyta</taxon>
        <taxon>Magnoliopsida</taxon>
        <taxon>eudicotyledons</taxon>
        <taxon>Gunneridae</taxon>
        <taxon>Pentapetalae</taxon>
        <taxon>rosids</taxon>
        <taxon>malvids</taxon>
        <taxon>Malvales</taxon>
        <taxon>Malvaceae</taxon>
        <taxon>Helicteroideae</taxon>
        <taxon>Durio</taxon>
    </lineage>
</organism>
<evidence type="ECO:0000256" key="1">
    <source>
        <dbReference type="ARBA" id="ARBA00012513"/>
    </source>
</evidence>
<evidence type="ECO:0000256" key="6">
    <source>
        <dbReference type="ARBA" id="ARBA00022777"/>
    </source>
</evidence>
<keyword evidence="6" id="KW-0418">Kinase</keyword>
<evidence type="ECO:0000259" key="14">
    <source>
        <dbReference type="PROSITE" id="PS50011"/>
    </source>
</evidence>
<evidence type="ECO:0000256" key="12">
    <source>
        <dbReference type="SAM" id="MobiDB-lite"/>
    </source>
</evidence>
<dbReference type="Gene3D" id="3.10.50.10">
    <property type="match status" value="2"/>
</dbReference>
<keyword evidence="8" id="KW-1015">Disulfide bond</keyword>
<dbReference type="InterPro" id="IPR017853">
    <property type="entry name" value="GH"/>
</dbReference>
<name>A0A6P5XKX1_DURZI</name>